<reference evidence="1 2" key="1">
    <citation type="submission" date="2019-03" db="EMBL/GenBank/DDBJ databases">
        <title>First draft genome of Liparis tanakae, snailfish: a comprehensive survey of snailfish specific genes.</title>
        <authorList>
            <person name="Kim W."/>
            <person name="Song I."/>
            <person name="Jeong J.-H."/>
            <person name="Kim D."/>
            <person name="Kim S."/>
            <person name="Ryu S."/>
            <person name="Song J.Y."/>
            <person name="Lee S.K."/>
        </authorList>
    </citation>
    <scope>NUCLEOTIDE SEQUENCE [LARGE SCALE GENOMIC DNA]</scope>
    <source>
        <tissue evidence="1">Muscle</tissue>
    </source>
</reference>
<evidence type="ECO:0000313" key="2">
    <source>
        <dbReference type="Proteomes" id="UP000314294"/>
    </source>
</evidence>
<dbReference type="AlphaFoldDB" id="A0A4Z2J4C0"/>
<gene>
    <name evidence="1" type="ORF">EYF80_004836</name>
</gene>
<dbReference type="Proteomes" id="UP000314294">
    <property type="component" value="Unassembled WGS sequence"/>
</dbReference>
<name>A0A4Z2J4C0_9TELE</name>
<dbReference type="EMBL" id="SRLO01000024">
    <property type="protein sequence ID" value="TNN84791.1"/>
    <property type="molecule type" value="Genomic_DNA"/>
</dbReference>
<accession>A0A4Z2J4C0</accession>
<evidence type="ECO:0000313" key="1">
    <source>
        <dbReference type="EMBL" id="TNN84791.1"/>
    </source>
</evidence>
<proteinExistence type="predicted"/>
<comment type="caution">
    <text evidence="1">The sequence shown here is derived from an EMBL/GenBank/DDBJ whole genome shotgun (WGS) entry which is preliminary data.</text>
</comment>
<organism evidence="1 2">
    <name type="scientific">Liparis tanakae</name>
    <name type="common">Tanaka's snailfish</name>
    <dbReference type="NCBI Taxonomy" id="230148"/>
    <lineage>
        <taxon>Eukaryota</taxon>
        <taxon>Metazoa</taxon>
        <taxon>Chordata</taxon>
        <taxon>Craniata</taxon>
        <taxon>Vertebrata</taxon>
        <taxon>Euteleostomi</taxon>
        <taxon>Actinopterygii</taxon>
        <taxon>Neopterygii</taxon>
        <taxon>Teleostei</taxon>
        <taxon>Neoteleostei</taxon>
        <taxon>Acanthomorphata</taxon>
        <taxon>Eupercaria</taxon>
        <taxon>Perciformes</taxon>
        <taxon>Cottioidei</taxon>
        <taxon>Cottales</taxon>
        <taxon>Liparidae</taxon>
        <taxon>Liparis</taxon>
    </lineage>
</organism>
<sequence>MVDCSYYRPWSNKARRSGGFPHLYRFTGRLTSCFSIENLLAPLLPITCMRCNNQSCLGVIPS</sequence>
<keyword evidence="2" id="KW-1185">Reference proteome</keyword>
<protein>
    <submittedName>
        <fullName evidence="1">Uncharacterized protein</fullName>
    </submittedName>
</protein>